<organism evidence="9">
    <name type="scientific">Timema douglasi</name>
    <name type="common">Walking stick</name>
    <dbReference type="NCBI Taxonomy" id="61478"/>
    <lineage>
        <taxon>Eukaryota</taxon>
        <taxon>Metazoa</taxon>
        <taxon>Ecdysozoa</taxon>
        <taxon>Arthropoda</taxon>
        <taxon>Hexapoda</taxon>
        <taxon>Insecta</taxon>
        <taxon>Pterygota</taxon>
        <taxon>Neoptera</taxon>
        <taxon>Polyneoptera</taxon>
        <taxon>Phasmatodea</taxon>
        <taxon>Timematodea</taxon>
        <taxon>Timematoidea</taxon>
        <taxon>Timematidae</taxon>
        <taxon>Timema</taxon>
    </lineage>
</organism>
<evidence type="ECO:0000256" key="4">
    <source>
        <dbReference type="ARBA" id="ARBA00022525"/>
    </source>
</evidence>
<keyword evidence="8" id="KW-1133">Transmembrane helix</keyword>
<comment type="similarity">
    <text evidence="2">Belongs to the corazonin family.</text>
</comment>
<dbReference type="Pfam" id="PF17308">
    <property type="entry name" value="Corazonin"/>
    <property type="match status" value="1"/>
</dbReference>
<gene>
    <name evidence="9" type="ORF">TDIB3V08_LOCUS1261</name>
</gene>
<accession>A0A7R8VAX3</accession>
<feature type="transmembrane region" description="Helical" evidence="8">
    <location>
        <begin position="35"/>
        <end position="56"/>
    </location>
</feature>
<dbReference type="EMBL" id="OA564584">
    <property type="protein sequence ID" value="CAD7194849.1"/>
    <property type="molecule type" value="Genomic_DNA"/>
</dbReference>
<dbReference type="GO" id="GO:0071858">
    <property type="term" value="F:corazonin receptor binding"/>
    <property type="evidence" value="ECO:0007669"/>
    <property type="project" value="InterPro"/>
</dbReference>
<name>A0A7R8VAX3_TIMDO</name>
<proteinExistence type="inferred from homology"/>
<evidence type="ECO:0000256" key="7">
    <source>
        <dbReference type="ARBA" id="ARBA00023320"/>
    </source>
</evidence>
<keyword evidence="8" id="KW-0472">Membrane</keyword>
<reference evidence="9" key="1">
    <citation type="submission" date="2020-11" db="EMBL/GenBank/DDBJ databases">
        <authorList>
            <person name="Tran Van P."/>
        </authorList>
    </citation>
    <scope>NUCLEOTIDE SEQUENCE</scope>
</reference>
<evidence type="ECO:0000256" key="8">
    <source>
        <dbReference type="SAM" id="Phobius"/>
    </source>
</evidence>
<protein>
    <recommendedName>
        <fullName evidence="3">Pro-corazonin</fullName>
    </recommendedName>
</protein>
<sequence length="235" mass="26068">MQSHGLLEEVNDRSTPRLSVYSTGPIMTCPRSSRVPVLLILLSCLTGIILAQTFQYSRGWTNGRKRGFVVPRAPVIVAEETLPSSEGERDPCQLQRMKYVLEGRNVPQSKCTGISVEGEWKTILGKPLSVHPTGIGTSISLSSVAWSYHESDALDYGALEDGFGKFVIILLCDKVRGSKLVPTRPIARPLYAPCNVWRGFKETASDELNDRYKRDTTANVRHSLNNNDAKMADKM</sequence>
<keyword evidence="7" id="KW-0527">Neuropeptide</keyword>
<keyword evidence="8" id="KW-0812">Transmembrane</keyword>
<dbReference type="GO" id="GO:0005576">
    <property type="term" value="C:extracellular region"/>
    <property type="evidence" value="ECO:0007669"/>
    <property type="project" value="UniProtKB-SubCell"/>
</dbReference>
<evidence type="ECO:0000256" key="3">
    <source>
        <dbReference type="ARBA" id="ARBA00014144"/>
    </source>
</evidence>
<evidence type="ECO:0000256" key="1">
    <source>
        <dbReference type="ARBA" id="ARBA00004613"/>
    </source>
</evidence>
<dbReference type="GO" id="GO:0007218">
    <property type="term" value="P:neuropeptide signaling pathway"/>
    <property type="evidence" value="ECO:0007669"/>
    <property type="project" value="UniProtKB-KW"/>
</dbReference>
<dbReference type="GO" id="GO:0045823">
    <property type="term" value="P:positive regulation of heart contraction"/>
    <property type="evidence" value="ECO:0007669"/>
    <property type="project" value="InterPro"/>
</dbReference>
<evidence type="ECO:0000256" key="2">
    <source>
        <dbReference type="ARBA" id="ARBA00009635"/>
    </source>
</evidence>
<dbReference type="AlphaFoldDB" id="A0A7R8VAX3"/>
<dbReference type="InterPro" id="IPR020190">
    <property type="entry name" value="Procorazonin"/>
</dbReference>
<evidence type="ECO:0000313" key="9">
    <source>
        <dbReference type="EMBL" id="CAD7194849.1"/>
    </source>
</evidence>
<keyword evidence="4" id="KW-0964">Secreted</keyword>
<keyword evidence="5" id="KW-0732">Signal</keyword>
<keyword evidence="6" id="KW-0027">Amidation</keyword>
<evidence type="ECO:0000256" key="6">
    <source>
        <dbReference type="ARBA" id="ARBA00022815"/>
    </source>
</evidence>
<evidence type="ECO:0000256" key="5">
    <source>
        <dbReference type="ARBA" id="ARBA00022729"/>
    </source>
</evidence>
<comment type="subcellular location">
    <subcellularLocation>
        <location evidence="1">Secreted</location>
    </subcellularLocation>
</comment>